<dbReference type="AlphaFoldDB" id="A0A6C1KF97"/>
<name>A0A6C1KF97_XANAU</name>
<comment type="caution">
    <text evidence="3">The sequence shown here is derived from an EMBL/GenBank/DDBJ whole genome shotgun (WGS) entry which is preliminary data.</text>
</comment>
<gene>
    <name evidence="3" type="ORF">FBQ73_09890</name>
</gene>
<dbReference type="Pfam" id="PF13279">
    <property type="entry name" value="4HBT_2"/>
    <property type="match status" value="1"/>
</dbReference>
<organism evidence="3 4">
    <name type="scientific">Xanthobacter autotrophicus</name>
    <dbReference type="NCBI Taxonomy" id="280"/>
    <lineage>
        <taxon>Bacteria</taxon>
        <taxon>Pseudomonadati</taxon>
        <taxon>Pseudomonadota</taxon>
        <taxon>Alphaproteobacteria</taxon>
        <taxon>Hyphomicrobiales</taxon>
        <taxon>Xanthobacteraceae</taxon>
        <taxon>Xanthobacter</taxon>
    </lineage>
</organism>
<proteinExistence type="inferred from homology"/>
<dbReference type="InterPro" id="IPR029069">
    <property type="entry name" value="HotDog_dom_sf"/>
</dbReference>
<dbReference type="PANTHER" id="PTHR31793:SF27">
    <property type="entry name" value="NOVEL THIOESTERASE SUPERFAMILY DOMAIN AND SAPOSIN A-TYPE DOMAIN CONTAINING PROTEIN (0610012H03RIK)"/>
    <property type="match status" value="1"/>
</dbReference>
<accession>A0A6C1KF97</accession>
<dbReference type="RefSeq" id="WP_138399315.1">
    <property type="nucleotide sequence ID" value="NZ_JBAFVI010000002.1"/>
</dbReference>
<evidence type="ECO:0000313" key="4">
    <source>
        <dbReference type="Proteomes" id="UP000305131"/>
    </source>
</evidence>
<dbReference type="CDD" id="cd00586">
    <property type="entry name" value="4HBT"/>
    <property type="match status" value="1"/>
</dbReference>
<comment type="similarity">
    <text evidence="1">Belongs to the 4-hydroxybenzoyl-CoA thioesterase family.</text>
</comment>
<reference evidence="3 4" key="1">
    <citation type="submission" date="2019-05" db="EMBL/GenBank/DDBJ databases">
        <authorList>
            <person name="Zhou X."/>
        </authorList>
    </citation>
    <scope>NUCLEOTIDE SEQUENCE [LARGE SCALE GENOMIC DNA]</scope>
    <source>
        <strain evidence="3 4">DSM 432</strain>
    </source>
</reference>
<keyword evidence="2" id="KW-0378">Hydrolase</keyword>
<dbReference type="Gene3D" id="3.10.129.10">
    <property type="entry name" value="Hotdog Thioesterase"/>
    <property type="match status" value="1"/>
</dbReference>
<evidence type="ECO:0000256" key="2">
    <source>
        <dbReference type="ARBA" id="ARBA00022801"/>
    </source>
</evidence>
<dbReference type="SUPFAM" id="SSF54637">
    <property type="entry name" value="Thioesterase/thiol ester dehydrase-isomerase"/>
    <property type="match status" value="1"/>
</dbReference>
<dbReference type="PANTHER" id="PTHR31793">
    <property type="entry name" value="4-HYDROXYBENZOYL-COA THIOESTERASE FAMILY MEMBER"/>
    <property type="match status" value="1"/>
</dbReference>
<evidence type="ECO:0000313" key="3">
    <source>
        <dbReference type="EMBL" id="TLX42958.1"/>
    </source>
</evidence>
<dbReference type="Proteomes" id="UP000305131">
    <property type="component" value="Unassembled WGS sequence"/>
</dbReference>
<evidence type="ECO:0000256" key="1">
    <source>
        <dbReference type="ARBA" id="ARBA00005953"/>
    </source>
</evidence>
<dbReference type="EMBL" id="VAUP01000022">
    <property type="protein sequence ID" value="TLX42958.1"/>
    <property type="molecule type" value="Genomic_DNA"/>
</dbReference>
<dbReference type="GO" id="GO:0047617">
    <property type="term" value="F:fatty acyl-CoA hydrolase activity"/>
    <property type="evidence" value="ECO:0007669"/>
    <property type="project" value="TreeGrafter"/>
</dbReference>
<sequence length="148" mass="16110">MTAREKPPLPVLDDFPVKASDTIRYGDTDKLGHVNNAVFSTFLETGRTRLLWGGAAAVAPEHASFVLARLVLDYRAEMLWPGEALIGTGVLSVGNSSMTLSQAIFQGERCTATAETVLVLFDLVTRRPLPLPEESLSRLASLKMRRPG</sequence>
<dbReference type="GeneID" id="95773763"/>
<dbReference type="OrthoDB" id="9799036at2"/>
<dbReference type="InterPro" id="IPR050563">
    <property type="entry name" value="4-hydroxybenzoyl-CoA_TE"/>
</dbReference>
<protein>
    <submittedName>
        <fullName evidence="3">Acyl-CoA thioesterase</fullName>
    </submittedName>
</protein>